<dbReference type="EMBL" id="JABVXQ010000003">
    <property type="protein sequence ID" value="KAF6119589.1"/>
    <property type="molecule type" value="Genomic_DNA"/>
</dbReference>
<feature type="compositionally biased region" description="Basic and acidic residues" evidence="1">
    <location>
        <begin position="64"/>
        <end position="73"/>
    </location>
</feature>
<gene>
    <name evidence="2" type="ORF">HJG60_010064</name>
</gene>
<reference evidence="2 3" key="1">
    <citation type="journal article" date="2020" name="Nature">
        <title>Six reference-quality genomes reveal evolution of bat adaptations.</title>
        <authorList>
            <person name="Jebb D."/>
            <person name="Huang Z."/>
            <person name="Pippel M."/>
            <person name="Hughes G.M."/>
            <person name="Lavrichenko K."/>
            <person name="Devanna P."/>
            <person name="Winkler S."/>
            <person name="Jermiin L.S."/>
            <person name="Skirmuntt E.C."/>
            <person name="Katzourakis A."/>
            <person name="Burkitt-Gray L."/>
            <person name="Ray D.A."/>
            <person name="Sullivan K.A.M."/>
            <person name="Roscito J.G."/>
            <person name="Kirilenko B.M."/>
            <person name="Davalos L.M."/>
            <person name="Corthals A.P."/>
            <person name="Power M.L."/>
            <person name="Jones G."/>
            <person name="Ransome R.D."/>
            <person name="Dechmann D.K.N."/>
            <person name="Locatelli A.G."/>
            <person name="Puechmaille S.J."/>
            <person name="Fedrigo O."/>
            <person name="Jarvis E.D."/>
            <person name="Hiller M."/>
            <person name="Vernes S.C."/>
            <person name="Myers E.W."/>
            <person name="Teeling E.C."/>
        </authorList>
    </citation>
    <scope>NUCLEOTIDE SEQUENCE [LARGE SCALE GENOMIC DNA]</scope>
    <source>
        <strain evidence="2">Bat1K_MPI-CBG_1</strain>
    </source>
</reference>
<evidence type="ECO:0000313" key="2">
    <source>
        <dbReference type="EMBL" id="KAF6119589.1"/>
    </source>
</evidence>
<sequence>MPPHCAPNPLPPHPMSKQKSHTREQTCPTVQTEGKGTRGPQSHSACGSPFFNAITQSVTWKEGGFLDRGDQRPHFPTVSGVRRQRGSLRFAERGQGQGVREELYRVRSQGEDQPQKSNTLHRLRSGAPPVTPLSLQRDEGQCRPRENPTASQSLNCSPACQSLCCRQGAPCCPPPCHALA</sequence>
<proteinExistence type="predicted"/>
<organism evidence="2 3">
    <name type="scientific">Phyllostomus discolor</name>
    <name type="common">pale spear-nosed bat</name>
    <dbReference type="NCBI Taxonomy" id="89673"/>
    <lineage>
        <taxon>Eukaryota</taxon>
        <taxon>Metazoa</taxon>
        <taxon>Chordata</taxon>
        <taxon>Craniata</taxon>
        <taxon>Vertebrata</taxon>
        <taxon>Euteleostomi</taxon>
        <taxon>Mammalia</taxon>
        <taxon>Eutheria</taxon>
        <taxon>Laurasiatheria</taxon>
        <taxon>Chiroptera</taxon>
        <taxon>Yangochiroptera</taxon>
        <taxon>Phyllostomidae</taxon>
        <taxon>Phyllostominae</taxon>
        <taxon>Phyllostomus</taxon>
    </lineage>
</organism>
<evidence type="ECO:0000313" key="3">
    <source>
        <dbReference type="Proteomes" id="UP000664940"/>
    </source>
</evidence>
<feature type="compositionally biased region" description="Polar residues" evidence="1">
    <location>
        <begin position="25"/>
        <end position="45"/>
    </location>
</feature>
<feature type="compositionally biased region" description="Basic and acidic residues" evidence="1">
    <location>
        <begin position="136"/>
        <end position="146"/>
    </location>
</feature>
<feature type="region of interest" description="Disordered" evidence="1">
    <location>
        <begin position="64"/>
        <end position="87"/>
    </location>
</feature>
<accession>A0A834AVU6</accession>
<dbReference type="Proteomes" id="UP000664940">
    <property type="component" value="Unassembled WGS sequence"/>
</dbReference>
<feature type="region of interest" description="Disordered" evidence="1">
    <location>
        <begin position="1"/>
        <end position="49"/>
    </location>
</feature>
<feature type="region of interest" description="Disordered" evidence="1">
    <location>
        <begin position="105"/>
        <end position="153"/>
    </location>
</feature>
<feature type="compositionally biased region" description="Pro residues" evidence="1">
    <location>
        <begin position="1"/>
        <end position="14"/>
    </location>
</feature>
<protein>
    <submittedName>
        <fullName evidence="2">Uncharacterized protein</fullName>
    </submittedName>
</protein>
<dbReference type="AlphaFoldDB" id="A0A834AVU6"/>
<name>A0A834AVU6_9CHIR</name>
<feature type="compositionally biased region" description="Basic and acidic residues" evidence="1">
    <location>
        <begin position="105"/>
        <end position="114"/>
    </location>
</feature>
<evidence type="ECO:0000256" key="1">
    <source>
        <dbReference type="SAM" id="MobiDB-lite"/>
    </source>
</evidence>
<comment type="caution">
    <text evidence="2">The sequence shown here is derived from an EMBL/GenBank/DDBJ whole genome shotgun (WGS) entry which is preliminary data.</text>
</comment>